<feature type="compositionally biased region" description="Basic and acidic residues" evidence="1">
    <location>
        <begin position="80"/>
        <end position="105"/>
    </location>
</feature>
<protein>
    <submittedName>
        <fullName evidence="2">Uncharacterized protein</fullName>
    </submittedName>
</protein>
<dbReference type="Proteomes" id="UP000765509">
    <property type="component" value="Unassembled WGS sequence"/>
</dbReference>
<name>A0A9Q3D2C1_9BASI</name>
<proteinExistence type="predicted"/>
<comment type="caution">
    <text evidence="2">The sequence shown here is derived from an EMBL/GenBank/DDBJ whole genome shotgun (WGS) entry which is preliminary data.</text>
</comment>
<organism evidence="2 3">
    <name type="scientific">Austropuccinia psidii MF-1</name>
    <dbReference type="NCBI Taxonomy" id="1389203"/>
    <lineage>
        <taxon>Eukaryota</taxon>
        <taxon>Fungi</taxon>
        <taxon>Dikarya</taxon>
        <taxon>Basidiomycota</taxon>
        <taxon>Pucciniomycotina</taxon>
        <taxon>Pucciniomycetes</taxon>
        <taxon>Pucciniales</taxon>
        <taxon>Sphaerophragmiaceae</taxon>
        <taxon>Austropuccinia</taxon>
    </lineage>
</organism>
<keyword evidence="3" id="KW-1185">Reference proteome</keyword>
<feature type="region of interest" description="Disordered" evidence="1">
    <location>
        <begin position="1"/>
        <end position="45"/>
    </location>
</feature>
<reference evidence="2" key="1">
    <citation type="submission" date="2021-03" db="EMBL/GenBank/DDBJ databases">
        <title>Draft genome sequence of rust myrtle Austropuccinia psidii MF-1, a brazilian biotype.</title>
        <authorList>
            <person name="Quecine M.C."/>
            <person name="Pachon D.M.R."/>
            <person name="Bonatelli M.L."/>
            <person name="Correr F.H."/>
            <person name="Franceschini L.M."/>
            <person name="Leite T.F."/>
            <person name="Margarido G.R.A."/>
            <person name="Almeida C.A."/>
            <person name="Ferrarezi J.A."/>
            <person name="Labate C.A."/>
        </authorList>
    </citation>
    <scope>NUCLEOTIDE SEQUENCE</scope>
    <source>
        <strain evidence="2">MF-1</strain>
    </source>
</reference>
<dbReference type="EMBL" id="AVOT02012521">
    <property type="protein sequence ID" value="MBW0494325.1"/>
    <property type="molecule type" value="Genomic_DNA"/>
</dbReference>
<evidence type="ECO:0000256" key="1">
    <source>
        <dbReference type="SAM" id="MobiDB-lite"/>
    </source>
</evidence>
<gene>
    <name evidence="2" type="ORF">O181_034040</name>
</gene>
<feature type="region of interest" description="Disordered" evidence="1">
    <location>
        <begin position="57"/>
        <end position="110"/>
    </location>
</feature>
<dbReference type="AlphaFoldDB" id="A0A9Q3D2C1"/>
<feature type="region of interest" description="Disordered" evidence="1">
    <location>
        <begin position="124"/>
        <end position="172"/>
    </location>
</feature>
<evidence type="ECO:0000313" key="2">
    <source>
        <dbReference type="EMBL" id="MBW0494325.1"/>
    </source>
</evidence>
<accession>A0A9Q3D2C1</accession>
<feature type="compositionally biased region" description="Polar residues" evidence="1">
    <location>
        <begin position="19"/>
        <end position="33"/>
    </location>
</feature>
<evidence type="ECO:0000313" key="3">
    <source>
        <dbReference type="Proteomes" id="UP000765509"/>
    </source>
</evidence>
<feature type="compositionally biased region" description="Pro residues" evidence="1">
    <location>
        <begin position="124"/>
        <end position="134"/>
    </location>
</feature>
<sequence length="172" mass="18835">MHRTKPAKSPLPGIPHKQTLGQRTPGPSGTQWSEELFHNKQPNKPLLISTFKSSELTLPPFVEPSQSNEPPIPGPSQSSKPHEEAPTHEPKREVDPAQSMEEHFARCTTPPSVIIIDNMPVGSPPLPVVPPPSTPTQEIPPISPKNPTTSFPPGQAPFNHKMRLGRNLRTCD</sequence>
<feature type="compositionally biased region" description="Polar residues" evidence="1">
    <location>
        <begin position="64"/>
        <end position="79"/>
    </location>
</feature>